<comment type="subunit">
    <text evidence="10">Component of the NDC80 complex.</text>
</comment>
<dbReference type="AlphaFoldDB" id="A0A8C4QET9"/>
<keyword evidence="2 10" id="KW-0158">Chromosome</keyword>
<evidence type="ECO:0000256" key="8">
    <source>
        <dbReference type="ARBA" id="ARBA00023306"/>
    </source>
</evidence>
<evidence type="ECO:0000256" key="9">
    <source>
        <dbReference type="ARBA" id="ARBA00023328"/>
    </source>
</evidence>
<dbReference type="PANTHER" id="PTHR10643:SF2">
    <property type="entry name" value="KINETOCHORE PROTEIN NDC80 HOMOLOG"/>
    <property type="match status" value="1"/>
</dbReference>
<dbReference type="Gene3D" id="1.10.418.30">
    <property type="entry name" value="Ncd80 complex, Ncd80 subunit"/>
    <property type="match status" value="1"/>
</dbReference>
<proteinExistence type="inferred from homology"/>
<evidence type="ECO:0000256" key="1">
    <source>
        <dbReference type="ARBA" id="ARBA00007050"/>
    </source>
</evidence>
<organism evidence="13 14">
    <name type="scientific">Eptatretus burgeri</name>
    <name type="common">Inshore hagfish</name>
    <dbReference type="NCBI Taxonomy" id="7764"/>
    <lineage>
        <taxon>Eukaryota</taxon>
        <taxon>Metazoa</taxon>
        <taxon>Chordata</taxon>
        <taxon>Craniata</taxon>
        <taxon>Vertebrata</taxon>
        <taxon>Cyclostomata</taxon>
        <taxon>Myxini</taxon>
        <taxon>Myxiniformes</taxon>
        <taxon>Myxinidae</taxon>
        <taxon>Eptatretinae</taxon>
        <taxon>Eptatretus</taxon>
    </lineage>
</organism>
<evidence type="ECO:0000313" key="14">
    <source>
        <dbReference type="Proteomes" id="UP000694388"/>
    </source>
</evidence>
<dbReference type="GeneTree" id="ENSGT00390000018386"/>
<keyword evidence="4 10" id="KW-0498">Mitosis</keyword>
<evidence type="ECO:0000256" key="3">
    <source>
        <dbReference type="ARBA" id="ARBA00022618"/>
    </source>
</evidence>
<dbReference type="GO" id="GO:0007051">
    <property type="term" value="P:spindle organization"/>
    <property type="evidence" value="ECO:0007669"/>
    <property type="project" value="UniProtKB-ARBA"/>
</dbReference>
<keyword evidence="14" id="KW-1185">Reference proteome</keyword>
<dbReference type="InterPro" id="IPR055260">
    <property type="entry name" value="Ndc80_CH"/>
</dbReference>
<evidence type="ECO:0000313" key="13">
    <source>
        <dbReference type="Ensembl" id="ENSEBUP00000014437.1"/>
    </source>
</evidence>
<evidence type="ECO:0000256" key="7">
    <source>
        <dbReference type="ARBA" id="ARBA00023242"/>
    </source>
</evidence>
<reference evidence="13" key="2">
    <citation type="submission" date="2025-09" db="UniProtKB">
        <authorList>
            <consortium name="Ensembl"/>
        </authorList>
    </citation>
    <scope>IDENTIFICATION</scope>
</reference>
<feature type="domain" description="Kinetochore protein Ndc80 CH" evidence="12">
    <location>
        <begin position="68"/>
        <end position="206"/>
    </location>
</feature>
<evidence type="ECO:0000256" key="2">
    <source>
        <dbReference type="ARBA" id="ARBA00022454"/>
    </source>
</evidence>
<keyword evidence="8 10" id="KW-0131">Cell cycle</keyword>
<name>A0A8C4QET9_EPTBU</name>
<protein>
    <recommendedName>
        <fullName evidence="10">Kinetochore protein NDC80</fullName>
    </recommendedName>
</protein>
<comment type="similarity">
    <text evidence="1 10">Belongs to the NDC80/HEC1 family.</text>
</comment>
<keyword evidence="6" id="KW-0175">Coiled coil</keyword>
<dbReference type="PANTHER" id="PTHR10643">
    <property type="entry name" value="KINETOCHORE PROTEIN NDC80"/>
    <property type="match status" value="1"/>
</dbReference>
<evidence type="ECO:0000256" key="5">
    <source>
        <dbReference type="ARBA" id="ARBA00022838"/>
    </source>
</evidence>
<evidence type="ECO:0000256" key="4">
    <source>
        <dbReference type="ARBA" id="ARBA00022776"/>
    </source>
</evidence>
<dbReference type="GO" id="GO:0031262">
    <property type="term" value="C:Ndc80 complex"/>
    <property type="evidence" value="ECO:0007669"/>
    <property type="project" value="UniProtKB-UniRule"/>
</dbReference>
<dbReference type="OMA" id="EERCANI"/>
<dbReference type="GO" id="GO:0051315">
    <property type="term" value="P:attachment of mitotic spindle microtubules to kinetochore"/>
    <property type="evidence" value="ECO:0007669"/>
    <property type="project" value="UniProtKB-UniRule"/>
</dbReference>
<feature type="compositionally biased region" description="Low complexity" evidence="11">
    <location>
        <begin position="41"/>
        <end position="51"/>
    </location>
</feature>
<reference evidence="13" key="1">
    <citation type="submission" date="2025-08" db="UniProtKB">
        <authorList>
            <consortium name="Ensembl"/>
        </authorList>
    </citation>
    <scope>IDENTIFICATION</scope>
</reference>
<keyword evidence="5 10" id="KW-0995">Kinetochore</keyword>
<dbReference type="GO" id="GO:0005813">
    <property type="term" value="C:centrosome"/>
    <property type="evidence" value="ECO:0007669"/>
    <property type="project" value="UniProtKB-ARBA"/>
</dbReference>
<evidence type="ECO:0000256" key="10">
    <source>
        <dbReference type="RuleBase" id="RU368072"/>
    </source>
</evidence>
<dbReference type="Pfam" id="PF03801">
    <property type="entry name" value="Ndc80_HEC"/>
    <property type="match status" value="1"/>
</dbReference>
<evidence type="ECO:0000256" key="11">
    <source>
        <dbReference type="SAM" id="MobiDB-lite"/>
    </source>
</evidence>
<dbReference type="Gene3D" id="6.10.250.1950">
    <property type="match status" value="1"/>
</dbReference>
<sequence length="446" mass="50692">MPKAPRNDVAGVTMQRPSTSRGASAQRVKAGGSNRELFTPLSGRRLPSSLARGGGGSGHASGSAMSVRRSSFLNRMAMGRSAAKGGEKTKDTRPLHDKIYFQKSTKQLCEFLLEQGFESQLINPRKLQNPTTHDILQIFSFLYQMIEPHYGLIDKYEEEIPRLLKDLQYPFPLTKSSMYTIAAPHTWPQVLGALTWLMETVKLYQRCCTNMSLYGNDESAGIFDKEEKREQKCTELFNNYVDMTYIQFLQGADDGGAAKRDLSRQIKGVHEMDELLVHELEREKHQFEEDLANIENMKAEAPEKLKALHQDLQQWLQKQENLQKYISEMESHKSSLRQRLDTVESTILETDLEHQKETALVDHIKIQLEAQTLPPCKVEKLKQQLKDLETAEVELTRAAEENDFQFSLEEKAATLSEVGAPFLNRDYVQSVVLHGFLQAVISKSIV</sequence>
<keyword evidence="9 10" id="KW-0137">Centromere</keyword>
<accession>A0A8C4QET9</accession>
<comment type="subcellular location">
    <subcellularLocation>
        <location evidence="10">Chromosome</location>
        <location evidence="10">Centromere</location>
        <location evidence="10">Kinetochore</location>
    </subcellularLocation>
    <subcellularLocation>
        <location evidence="10">Nucleus</location>
    </subcellularLocation>
</comment>
<keyword evidence="7 10" id="KW-0539">Nucleus</keyword>
<comment type="function">
    <text evidence="10">Acts as a component of the essential kinetochore-associated NDC80 complex, which is required for chromosome segregation and spindle checkpoint activity.</text>
</comment>
<evidence type="ECO:0000259" key="12">
    <source>
        <dbReference type="Pfam" id="PF03801"/>
    </source>
</evidence>
<dbReference type="GO" id="GO:0005634">
    <property type="term" value="C:nucleus"/>
    <property type="evidence" value="ECO:0007669"/>
    <property type="project" value="UniProtKB-SubCell"/>
</dbReference>
<keyword evidence="3 10" id="KW-0132">Cell division</keyword>
<feature type="region of interest" description="Disordered" evidence="11">
    <location>
        <begin position="1"/>
        <end position="66"/>
    </location>
</feature>
<evidence type="ECO:0000256" key="6">
    <source>
        <dbReference type="ARBA" id="ARBA00023054"/>
    </source>
</evidence>
<dbReference type="FunFam" id="1.10.418.30:FF:000002">
    <property type="entry name" value="NDC80, kinetochore complex component"/>
    <property type="match status" value="1"/>
</dbReference>
<dbReference type="InterPro" id="IPR005550">
    <property type="entry name" value="Kinetochore_Ndc80"/>
</dbReference>
<dbReference type="Ensembl" id="ENSEBUT00000015013.1">
    <property type="protein sequence ID" value="ENSEBUP00000014437.1"/>
    <property type="gene ID" value="ENSEBUG00000009095.1"/>
</dbReference>
<dbReference type="GO" id="GO:0051301">
    <property type="term" value="P:cell division"/>
    <property type="evidence" value="ECO:0007669"/>
    <property type="project" value="UniProtKB-UniRule"/>
</dbReference>
<dbReference type="GO" id="GO:0005737">
    <property type="term" value="C:cytoplasm"/>
    <property type="evidence" value="ECO:0007669"/>
    <property type="project" value="UniProtKB-ARBA"/>
</dbReference>
<dbReference type="Proteomes" id="UP000694388">
    <property type="component" value="Unplaced"/>
</dbReference>
<dbReference type="InterPro" id="IPR038273">
    <property type="entry name" value="Ndc80_sf"/>
</dbReference>